<protein>
    <submittedName>
        <fullName evidence="2">Uncharacterized protein</fullName>
    </submittedName>
</protein>
<proteinExistence type="predicted"/>
<keyword evidence="1" id="KW-0175">Coiled coil</keyword>
<dbReference type="Proteomes" id="UP000053562">
    <property type="component" value="Unassembled WGS sequence"/>
</dbReference>
<reference evidence="2 3" key="1">
    <citation type="submission" date="2011-08" db="EMBL/GenBank/DDBJ databases">
        <title>The Genome Sequence of Plasmodium vivax India VII.</title>
        <authorList>
            <consortium name="The Broad Institute Genome Sequencing Platform"/>
            <consortium name="The Broad Institute Genome Sequencing Center for Infectious Disease"/>
            <person name="Neafsey D."/>
            <person name="Carlton J."/>
            <person name="Barnwell J."/>
            <person name="Collins W."/>
            <person name="Escalante A."/>
            <person name="Mullikin J."/>
            <person name="Saul A."/>
            <person name="Guigo R."/>
            <person name="Camara F."/>
            <person name="Young S.K."/>
            <person name="Zeng Q."/>
            <person name="Gargeya S."/>
            <person name="Fitzgerald M."/>
            <person name="Haas B."/>
            <person name="Abouelleil A."/>
            <person name="Alvarado L."/>
            <person name="Arachchi H.M."/>
            <person name="Berlin A."/>
            <person name="Brown A."/>
            <person name="Chapman S.B."/>
            <person name="Chen Z."/>
            <person name="Dunbar C."/>
            <person name="Freedman E."/>
            <person name="Gearin G."/>
            <person name="Gellesch M."/>
            <person name="Goldberg J."/>
            <person name="Griggs A."/>
            <person name="Gujja S."/>
            <person name="Heiman D."/>
            <person name="Howarth C."/>
            <person name="Larson L."/>
            <person name="Lui A."/>
            <person name="MacDonald P.J.P."/>
            <person name="Montmayeur A."/>
            <person name="Murphy C."/>
            <person name="Neiman D."/>
            <person name="Pearson M."/>
            <person name="Priest M."/>
            <person name="Roberts A."/>
            <person name="Saif S."/>
            <person name="Shea T."/>
            <person name="Shenoy N."/>
            <person name="Sisk P."/>
            <person name="Stolte C."/>
            <person name="Sykes S."/>
            <person name="Wortman J."/>
            <person name="Nusbaum C."/>
            <person name="Birren B."/>
        </authorList>
    </citation>
    <scope>NUCLEOTIDE SEQUENCE [LARGE SCALE GENOMIC DNA]</scope>
    <source>
        <strain evidence="2 3">India VII</strain>
    </source>
</reference>
<dbReference type="EMBL" id="KQ234366">
    <property type="protein sequence ID" value="KMZ78577.1"/>
    <property type="molecule type" value="Genomic_DNA"/>
</dbReference>
<name>A0A0J9S9D5_PLAVI</name>
<dbReference type="AlphaFoldDB" id="A0A0J9S9D5"/>
<evidence type="ECO:0000256" key="1">
    <source>
        <dbReference type="SAM" id="Coils"/>
    </source>
</evidence>
<accession>A0A0J9S9D5</accession>
<sequence length="58" mass="7015">MNYEKNDEEMKSRIMKLEKELYEKNEECEIKTQKLILKEKELADKEIQLKKIASVIIN</sequence>
<evidence type="ECO:0000313" key="2">
    <source>
        <dbReference type="EMBL" id="KMZ78577.1"/>
    </source>
</evidence>
<evidence type="ECO:0000313" key="3">
    <source>
        <dbReference type="Proteomes" id="UP000053562"/>
    </source>
</evidence>
<feature type="coiled-coil region" evidence="1">
    <location>
        <begin position="7"/>
        <end position="34"/>
    </location>
</feature>
<organism evidence="2 3">
    <name type="scientific">Plasmodium vivax India VII</name>
    <dbReference type="NCBI Taxonomy" id="1077284"/>
    <lineage>
        <taxon>Eukaryota</taxon>
        <taxon>Sar</taxon>
        <taxon>Alveolata</taxon>
        <taxon>Apicomplexa</taxon>
        <taxon>Aconoidasida</taxon>
        <taxon>Haemosporida</taxon>
        <taxon>Plasmodiidae</taxon>
        <taxon>Plasmodium</taxon>
        <taxon>Plasmodium (Plasmodium)</taxon>
    </lineage>
</organism>
<gene>
    <name evidence="2" type="ORF">PVIIG_01354</name>
</gene>